<comment type="subcellular location">
    <subcellularLocation>
        <location evidence="1 11">Nucleus</location>
    </subcellularLocation>
</comment>
<dbReference type="SMART" id="SM00968">
    <property type="entry name" value="SMC_hinge"/>
    <property type="match status" value="1"/>
</dbReference>
<dbReference type="AlphaFoldDB" id="A0AAN7U7U0"/>
<dbReference type="EMBL" id="JAVFKY010000002">
    <property type="protein sequence ID" value="KAK5581070.1"/>
    <property type="molecule type" value="Genomic_DNA"/>
</dbReference>
<dbReference type="PANTHER" id="PTHR43977">
    <property type="entry name" value="STRUCTURAL MAINTENANCE OF CHROMOSOMES PROTEIN 3"/>
    <property type="match status" value="1"/>
</dbReference>
<dbReference type="GO" id="GO:0000793">
    <property type="term" value="C:condensed chromosome"/>
    <property type="evidence" value="ECO:0007669"/>
    <property type="project" value="UniProtKB-ARBA"/>
</dbReference>
<name>A0AAN7U7U0_9MYCE</name>
<gene>
    <name evidence="14" type="ORF">RB653_001098</name>
</gene>
<accession>A0AAN7U7U0</accession>
<evidence type="ECO:0000256" key="8">
    <source>
        <dbReference type="ARBA" id="ARBA00023067"/>
    </source>
</evidence>
<dbReference type="InterPro" id="IPR027120">
    <property type="entry name" value="Smc2_ABC"/>
</dbReference>
<evidence type="ECO:0000313" key="14">
    <source>
        <dbReference type="EMBL" id="KAK5581070.1"/>
    </source>
</evidence>
<dbReference type="Gene3D" id="3.30.70.1620">
    <property type="match status" value="1"/>
</dbReference>
<dbReference type="PIRSF" id="PIRSF005719">
    <property type="entry name" value="SMC"/>
    <property type="match status" value="1"/>
</dbReference>
<dbReference type="FunFam" id="3.40.50.300:FF:000385">
    <property type="entry name" value="Structural maintenance of chromosomes 2"/>
    <property type="match status" value="1"/>
</dbReference>
<evidence type="ECO:0000313" key="15">
    <source>
        <dbReference type="Proteomes" id="UP001344447"/>
    </source>
</evidence>
<dbReference type="Pfam" id="PF02463">
    <property type="entry name" value="SMC_N"/>
    <property type="match status" value="2"/>
</dbReference>
<keyword evidence="5" id="KW-0498">Mitosis</keyword>
<dbReference type="InterPro" id="IPR036277">
    <property type="entry name" value="SMC_hinge_sf"/>
</dbReference>
<keyword evidence="4" id="KW-0547">Nucleotide-binding</keyword>
<feature type="coiled-coil region" evidence="12">
    <location>
        <begin position="984"/>
        <end position="1028"/>
    </location>
</feature>
<evidence type="ECO:0000256" key="11">
    <source>
        <dbReference type="PIRNR" id="PIRNR005719"/>
    </source>
</evidence>
<comment type="caution">
    <text evidence="14">The sequence shown here is derived from an EMBL/GenBank/DDBJ whole genome shotgun (WGS) entry which is preliminary data.</text>
</comment>
<sequence length="1185" mass="135257">MYIEDIIIDGFKSYANRTVIEGFDPTFNAITGLNGSGKSNILDSICFVLGISNLSQVRVDSLQELVYKKGQAGITKASVTITFNNADKKQSPAGYEHLDKITVTRQVAIGGRNKYLINGHNAQLSRVQDLFHSVQLNVNNPHFLIMQGRITKVLNMKPPEILAMIEEAAGTRMFEMKKNSALNTIEKKQKKVDEITKVLAEEITPTLDKLRGERTSYMKFTNNQTMIDRLQRFIIAYEYYTYEKKLESSEFESFKTEIDKGQKRKKDLTLKSTDLKGKINELAKQREKENDLEEMDQQEQKLSKELVKYQTSHKHQKELLDKEEGAINSLADNREEIKQSIQQKQKEKQSMEKKIQSIVEENQQINAELKTLQNKHNTMTTGISTGADGSSAAEDGSYTEQLMEAKKTAVNAASEHKQAEFRINHLKSELIAKRKTITQEQSDHKKLQAEQEVVEREIQQLTRSIQELQLGNSKQQELTERKRQLEPLVSKLREEVGNASAQLSGLEFTYTDPSKGFNRSKVKGIVANLITLKDVETATALEICASGKLYNIVIEDDETGKALLSKGQLKRRVTLLPLNKVEGRTIDPQKIRNAQKIAPNGAVKPAIEFVDYDKELEPAMNFVFGSTFIATDKKYAQKAAFDSSIRVRTISLEGDEYNPAGSLTGGSRPPSGSILTQIQRLNENNRRLRDNQGQLEQINYELVQLKSVTDKFKQLEQQLNIKQHAASLIKQRFELNPHHQLLESIKEMELSIESDTQLISTSKVKEMEALEKVKQLESHVNDFQSIREKQLKDLEKKIQITKEKCTKSNKVVKGEQVFIEKLDLEIQEMENELENLSKETQGNQGAISKMRKEVDALARSISETNKQIQAIRETLSEKRKDMAQKNDTIRSLHQELEKIQSETTEIDMSTEKLKSRMNRVDKDRQEATKWLEAAIKKHTWIKNEKQLFNRPGSDFDFNATNPSKANAEYIKLQEEQEKLSKTINRKVMSMFEKAEQEYQELMEKKKIIENDKSKIEHVIRELDEKKNESLRTTWKKVNKDFGSIFSTLLPGTSAKLEPPEGQNELFGLEVKVAFGDVWKETLSELSGGQKSLLALSLILSLLLFKPAPMYILDEIDAALDLSHTQNIGMMLKQHFTSSQFIVVSLKEGMFTNANVLFETKFIDGVSKVHRTVFNKKDKQQTTKKK</sequence>
<dbReference type="InterPro" id="IPR010935">
    <property type="entry name" value="SMC_hinge"/>
</dbReference>
<keyword evidence="15" id="KW-1185">Reference proteome</keyword>
<keyword evidence="10" id="KW-0131">Cell cycle</keyword>
<feature type="coiled-coil region" evidence="12">
    <location>
        <begin position="678"/>
        <end position="725"/>
    </location>
</feature>
<dbReference type="InterPro" id="IPR024704">
    <property type="entry name" value="SMC"/>
</dbReference>
<dbReference type="GO" id="GO:0051301">
    <property type="term" value="P:cell division"/>
    <property type="evidence" value="ECO:0007669"/>
    <property type="project" value="UniProtKB-KW"/>
</dbReference>
<dbReference type="GO" id="GO:0016887">
    <property type="term" value="F:ATP hydrolysis activity"/>
    <property type="evidence" value="ECO:0007669"/>
    <property type="project" value="InterPro"/>
</dbReference>
<keyword evidence="3" id="KW-0132">Cell division</keyword>
<dbReference type="GO" id="GO:0030261">
    <property type="term" value="P:chromosome condensation"/>
    <property type="evidence" value="ECO:0007669"/>
    <property type="project" value="UniProtKB-KW"/>
</dbReference>
<evidence type="ECO:0000256" key="1">
    <source>
        <dbReference type="ARBA" id="ARBA00004123"/>
    </source>
</evidence>
<feature type="coiled-coil region" evidence="12">
    <location>
        <begin position="437"/>
        <end position="471"/>
    </location>
</feature>
<dbReference type="CDD" id="cd03273">
    <property type="entry name" value="ABC_SMC2_euk"/>
    <property type="match status" value="1"/>
</dbReference>
<dbReference type="Gene3D" id="3.40.50.300">
    <property type="entry name" value="P-loop containing nucleotide triphosphate hydrolases"/>
    <property type="match status" value="2"/>
</dbReference>
<protein>
    <recommendedName>
        <fullName evidence="11">Structural maintenance of chromosomes protein</fullName>
    </recommendedName>
</protein>
<dbReference type="GO" id="GO:0000796">
    <property type="term" value="C:condensin complex"/>
    <property type="evidence" value="ECO:0007669"/>
    <property type="project" value="UniProtKB-ARBA"/>
</dbReference>
<feature type="coiled-coil region" evidence="12">
    <location>
        <begin position="265"/>
        <end position="375"/>
    </location>
</feature>
<reference evidence="14 15" key="1">
    <citation type="submission" date="2023-11" db="EMBL/GenBank/DDBJ databases">
        <title>Dfirmibasis_genome.</title>
        <authorList>
            <person name="Edelbroek B."/>
            <person name="Kjellin J."/>
            <person name="Jerlstrom-Hultqvist J."/>
            <person name="Soderbom F."/>
        </authorList>
    </citation>
    <scope>NUCLEOTIDE SEQUENCE [LARGE SCALE GENOMIC DNA]</scope>
    <source>
        <strain evidence="14 15">TNS-C-14</strain>
    </source>
</reference>
<dbReference type="GO" id="GO:0000280">
    <property type="term" value="P:nuclear division"/>
    <property type="evidence" value="ECO:0007669"/>
    <property type="project" value="UniProtKB-ARBA"/>
</dbReference>
<feature type="coiled-coil region" evidence="12">
    <location>
        <begin position="791"/>
        <end position="902"/>
    </location>
</feature>
<evidence type="ECO:0000256" key="7">
    <source>
        <dbReference type="ARBA" id="ARBA00023054"/>
    </source>
</evidence>
<feature type="domain" description="SMC hinge" evidence="13">
    <location>
        <begin position="520"/>
        <end position="640"/>
    </location>
</feature>
<dbReference type="FunFam" id="1.20.1060.20:FF:000005">
    <property type="entry name" value="Structural maintenance of chromosomes 2"/>
    <property type="match status" value="1"/>
</dbReference>
<keyword evidence="9 11" id="KW-0539">Nucleus</keyword>
<proteinExistence type="inferred from homology"/>
<organism evidence="14 15">
    <name type="scientific">Dictyostelium firmibasis</name>
    <dbReference type="NCBI Taxonomy" id="79012"/>
    <lineage>
        <taxon>Eukaryota</taxon>
        <taxon>Amoebozoa</taxon>
        <taxon>Evosea</taxon>
        <taxon>Eumycetozoa</taxon>
        <taxon>Dictyostelia</taxon>
        <taxon>Dictyosteliales</taxon>
        <taxon>Dictyosteliaceae</taxon>
        <taxon>Dictyostelium</taxon>
    </lineage>
</organism>
<keyword evidence="8" id="KW-0226">DNA condensation</keyword>
<evidence type="ECO:0000256" key="6">
    <source>
        <dbReference type="ARBA" id="ARBA00022840"/>
    </source>
</evidence>
<dbReference type="Proteomes" id="UP001344447">
    <property type="component" value="Unassembled WGS sequence"/>
</dbReference>
<evidence type="ECO:0000256" key="4">
    <source>
        <dbReference type="ARBA" id="ARBA00022741"/>
    </source>
</evidence>
<evidence type="ECO:0000256" key="3">
    <source>
        <dbReference type="ARBA" id="ARBA00022618"/>
    </source>
</evidence>
<evidence type="ECO:0000256" key="12">
    <source>
        <dbReference type="SAM" id="Coils"/>
    </source>
</evidence>
<evidence type="ECO:0000256" key="5">
    <source>
        <dbReference type="ARBA" id="ARBA00022776"/>
    </source>
</evidence>
<dbReference type="GO" id="GO:0005524">
    <property type="term" value="F:ATP binding"/>
    <property type="evidence" value="ECO:0007669"/>
    <property type="project" value="UniProtKB-KW"/>
</dbReference>
<dbReference type="GO" id="GO:0098813">
    <property type="term" value="P:nuclear chromosome segregation"/>
    <property type="evidence" value="ECO:0007669"/>
    <property type="project" value="UniProtKB-ARBA"/>
</dbReference>
<dbReference type="FunFam" id="3.40.50.300:FF:000278">
    <property type="entry name" value="Structural maintenance of chromosomes 2"/>
    <property type="match status" value="1"/>
</dbReference>
<evidence type="ECO:0000256" key="9">
    <source>
        <dbReference type="ARBA" id="ARBA00023242"/>
    </source>
</evidence>
<dbReference type="InterPro" id="IPR003395">
    <property type="entry name" value="RecF/RecN/SMC_N"/>
</dbReference>
<comment type="similarity">
    <text evidence="2">Belongs to the SMC family. SMC2 subfamily.</text>
</comment>
<dbReference type="InterPro" id="IPR027417">
    <property type="entry name" value="P-loop_NTPase"/>
</dbReference>
<dbReference type="SUPFAM" id="SSF75553">
    <property type="entry name" value="Smc hinge domain"/>
    <property type="match status" value="1"/>
</dbReference>
<keyword evidence="6" id="KW-0067">ATP-binding</keyword>
<evidence type="ECO:0000259" key="13">
    <source>
        <dbReference type="SMART" id="SM00968"/>
    </source>
</evidence>
<dbReference type="GO" id="GO:0031981">
    <property type="term" value="C:nuclear lumen"/>
    <property type="evidence" value="ECO:0007669"/>
    <property type="project" value="UniProtKB-ARBA"/>
</dbReference>
<keyword evidence="7 12" id="KW-0175">Coiled coil</keyword>
<dbReference type="SUPFAM" id="SSF52540">
    <property type="entry name" value="P-loop containing nucleoside triphosphate hydrolases"/>
    <property type="match status" value="2"/>
</dbReference>
<evidence type="ECO:0000256" key="2">
    <source>
        <dbReference type="ARBA" id="ARBA00005231"/>
    </source>
</evidence>
<evidence type="ECO:0000256" key="10">
    <source>
        <dbReference type="ARBA" id="ARBA00023306"/>
    </source>
</evidence>
<dbReference type="Gene3D" id="1.20.1060.20">
    <property type="match status" value="1"/>
</dbReference>